<dbReference type="InParanoid" id="A2EXT7"/>
<dbReference type="Proteomes" id="UP000001542">
    <property type="component" value="Unassembled WGS sequence"/>
</dbReference>
<keyword evidence="3" id="KW-1185">Reference proteome</keyword>
<accession>A2EXT7</accession>
<dbReference type="VEuPathDB" id="TrichDB:TVAGG3_0653930"/>
<feature type="compositionally biased region" description="Polar residues" evidence="1">
    <location>
        <begin position="8"/>
        <end position="17"/>
    </location>
</feature>
<evidence type="ECO:0000313" key="3">
    <source>
        <dbReference type="Proteomes" id="UP000001542"/>
    </source>
</evidence>
<feature type="compositionally biased region" description="Polar residues" evidence="1">
    <location>
        <begin position="122"/>
        <end position="133"/>
    </location>
</feature>
<dbReference type="RefSeq" id="XP_001314780.1">
    <property type="nucleotide sequence ID" value="XM_001314746.1"/>
</dbReference>
<protein>
    <submittedName>
        <fullName evidence="2">Uncharacterized protein</fullName>
    </submittedName>
</protein>
<evidence type="ECO:0000256" key="1">
    <source>
        <dbReference type="SAM" id="MobiDB-lite"/>
    </source>
</evidence>
<feature type="region of interest" description="Disordered" evidence="1">
    <location>
        <begin position="368"/>
        <end position="387"/>
    </location>
</feature>
<feature type="compositionally biased region" description="Basic and acidic residues" evidence="1">
    <location>
        <begin position="378"/>
        <end position="387"/>
    </location>
</feature>
<reference evidence="2" key="2">
    <citation type="journal article" date="2007" name="Science">
        <title>Draft genome sequence of the sexually transmitted pathogen Trichomonas vaginalis.</title>
        <authorList>
            <person name="Carlton J.M."/>
            <person name="Hirt R.P."/>
            <person name="Silva J.C."/>
            <person name="Delcher A.L."/>
            <person name="Schatz M."/>
            <person name="Zhao Q."/>
            <person name="Wortman J.R."/>
            <person name="Bidwell S.L."/>
            <person name="Alsmark U.C.M."/>
            <person name="Besteiro S."/>
            <person name="Sicheritz-Ponten T."/>
            <person name="Noel C.J."/>
            <person name="Dacks J.B."/>
            <person name="Foster P.G."/>
            <person name="Simillion C."/>
            <person name="Van de Peer Y."/>
            <person name="Miranda-Saavedra D."/>
            <person name="Barton G.J."/>
            <person name="Westrop G.D."/>
            <person name="Mueller S."/>
            <person name="Dessi D."/>
            <person name="Fiori P.L."/>
            <person name="Ren Q."/>
            <person name="Paulsen I."/>
            <person name="Zhang H."/>
            <person name="Bastida-Corcuera F.D."/>
            <person name="Simoes-Barbosa A."/>
            <person name="Brown M.T."/>
            <person name="Hayes R.D."/>
            <person name="Mukherjee M."/>
            <person name="Okumura C.Y."/>
            <person name="Schneider R."/>
            <person name="Smith A.J."/>
            <person name="Vanacova S."/>
            <person name="Villalvazo M."/>
            <person name="Haas B.J."/>
            <person name="Pertea M."/>
            <person name="Feldblyum T.V."/>
            <person name="Utterback T.R."/>
            <person name="Shu C.L."/>
            <person name="Osoegawa K."/>
            <person name="de Jong P.J."/>
            <person name="Hrdy I."/>
            <person name="Horvathova L."/>
            <person name="Zubacova Z."/>
            <person name="Dolezal P."/>
            <person name="Malik S.B."/>
            <person name="Logsdon J.M. Jr."/>
            <person name="Henze K."/>
            <person name="Gupta A."/>
            <person name="Wang C.C."/>
            <person name="Dunne R.L."/>
            <person name="Upcroft J.A."/>
            <person name="Upcroft P."/>
            <person name="White O."/>
            <person name="Salzberg S.L."/>
            <person name="Tang P."/>
            <person name="Chiu C.-H."/>
            <person name="Lee Y.-S."/>
            <person name="Embley T.M."/>
            <person name="Coombs G.H."/>
            <person name="Mottram J.C."/>
            <person name="Tachezy J."/>
            <person name="Fraser-Liggett C.M."/>
            <person name="Johnson P.J."/>
        </authorList>
    </citation>
    <scope>NUCLEOTIDE SEQUENCE [LARGE SCALE GENOMIC DNA]</scope>
    <source>
        <strain evidence="2">G3</strain>
    </source>
</reference>
<organism evidence="2 3">
    <name type="scientific">Trichomonas vaginalis (strain ATCC PRA-98 / G3)</name>
    <dbReference type="NCBI Taxonomy" id="412133"/>
    <lineage>
        <taxon>Eukaryota</taxon>
        <taxon>Metamonada</taxon>
        <taxon>Parabasalia</taxon>
        <taxon>Trichomonadida</taxon>
        <taxon>Trichomonadidae</taxon>
        <taxon>Trichomonas</taxon>
    </lineage>
</organism>
<feature type="compositionally biased region" description="Polar residues" evidence="1">
    <location>
        <begin position="103"/>
        <end position="112"/>
    </location>
</feature>
<name>A2EXT7_TRIV3</name>
<sequence>MKSKRFQQLRSPRNNSEIDSKSPVPSVISGSSKASKTRSSSRNKQVDTPKTIAEAPNMSQSPITPQNRAQKHNTSHSSQKSTPSLTDKSTQSPPKIYFHTSVECLTSKSRIYSPSKLKSKENQSLYSPSPKSPKQNRKSAALLQSEDSELVSLEEITKPKIKNSSRSSVVRSRKNTEASSYITDNNSQFNTQSIINEPSNITNYSAYTTESEAPMITLKKTYAVVRKSDIGSKDLLEIPDGFFITENDLKREKRSAGNNFSETESHYSLSSQLQSKNYSSQIMELSSIAQVDSQNSLLVNPGASLHERTQSEAGSRQSSIKLLNSSAVATYSTDVLKDNESYSHYTSQQASEGYDFITGESDLAPGQISSILPHFSPTHKDDDEKGELSPEDLGIWLVYPGKSRIIVE</sequence>
<proteinExistence type="predicted"/>
<dbReference type="VEuPathDB" id="TrichDB:TVAG_494900"/>
<evidence type="ECO:0000313" key="2">
    <source>
        <dbReference type="EMBL" id="EAY02541.1"/>
    </source>
</evidence>
<gene>
    <name evidence="2" type="ORF">TVAG_494900</name>
</gene>
<dbReference type="AlphaFoldDB" id="A2EXT7"/>
<reference evidence="2" key="1">
    <citation type="submission" date="2006-10" db="EMBL/GenBank/DDBJ databases">
        <authorList>
            <person name="Amadeo P."/>
            <person name="Zhao Q."/>
            <person name="Wortman J."/>
            <person name="Fraser-Liggett C."/>
            <person name="Carlton J."/>
        </authorList>
    </citation>
    <scope>NUCLEOTIDE SEQUENCE</scope>
    <source>
        <strain evidence="2">G3</strain>
    </source>
</reference>
<dbReference type="EMBL" id="DS113533">
    <property type="protein sequence ID" value="EAY02541.1"/>
    <property type="molecule type" value="Genomic_DNA"/>
</dbReference>
<feature type="compositionally biased region" description="Polar residues" evidence="1">
    <location>
        <begin position="57"/>
        <end position="68"/>
    </location>
</feature>
<feature type="region of interest" description="Disordered" evidence="1">
    <location>
        <begin position="1"/>
        <end position="146"/>
    </location>
</feature>
<dbReference type="KEGG" id="tva:4760381"/>
<feature type="compositionally biased region" description="Polar residues" evidence="1">
    <location>
        <begin position="75"/>
        <end position="93"/>
    </location>
</feature>